<dbReference type="Pfam" id="PF11265">
    <property type="entry name" value="Med25_VWA"/>
    <property type="match status" value="1"/>
</dbReference>
<dbReference type="GO" id="GO:0005667">
    <property type="term" value="C:transcription regulator complex"/>
    <property type="evidence" value="ECO:0007669"/>
    <property type="project" value="TreeGrafter"/>
</dbReference>
<evidence type="ECO:0000256" key="2">
    <source>
        <dbReference type="ARBA" id="ARBA00019694"/>
    </source>
</evidence>
<dbReference type="AlphaFoldDB" id="A0A8B8LPP9"/>
<organism evidence="4 5">
    <name type="scientific">Abrus precatorius</name>
    <name type="common">Indian licorice</name>
    <name type="synonym">Glycine abrus</name>
    <dbReference type="NCBI Taxonomy" id="3816"/>
    <lineage>
        <taxon>Eukaryota</taxon>
        <taxon>Viridiplantae</taxon>
        <taxon>Streptophyta</taxon>
        <taxon>Embryophyta</taxon>
        <taxon>Tracheophyta</taxon>
        <taxon>Spermatophyta</taxon>
        <taxon>Magnoliopsida</taxon>
        <taxon>eudicotyledons</taxon>
        <taxon>Gunneridae</taxon>
        <taxon>Pentapetalae</taxon>
        <taxon>rosids</taxon>
        <taxon>fabids</taxon>
        <taxon>Fabales</taxon>
        <taxon>Fabaceae</taxon>
        <taxon>Papilionoideae</taxon>
        <taxon>50 kb inversion clade</taxon>
        <taxon>NPAAA clade</taxon>
        <taxon>indigoferoid/millettioid clade</taxon>
        <taxon>Abreae</taxon>
        <taxon>Abrus</taxon>
    </lineage>
</organism>
<accession>A0A8B8LPP9</accession>
<dbReference type="GO" id="GO:0045944">
    <property type="term" value="P:positive regulation of transcription by RNA polymerase II"/>
    <property type="evidence" value="ECO:0007669"/>
    <property type="project" value="TreeGrafter"/>
</dbReference>
<gene>
    <name evidence="5" type="primary">LOC113866793</name>
</gene>
<dbReference type="InterPro" id="IPR021419">
    <property type="entry name" value="Mediator_Med25_VWA"/>
</dbReference>
<keyword evidence="4" id="KW-1185">Reference proteome</keyword>
<proteinExistence type="inferred from homology"/>
<dbReference type="OrthoDB" id="1742807at2759"/>
<evidence type="ECO:0000256" key="1">
    <source>
        <dbReference type="ARBA" id="ARBA00009102"/>
    </source>
</evidence>
<feature type="domain" description="Mediator of RNA polymerase II transcription subunit 25 von Willebrand factor type A" evidence="3">
    <location>
        <begin position="2"/>
        <end position="106"/>
    </location>
</feature>
<reference evidence="4" key="1">
    <citation type="journal article" date="2019" name="Toxins">
        <title>Detection of Abrin-Like and Prepropulchellin-Like Toxin Genes and Transcripts Using Whole Genome Sequencing and Full-Length Transcript Sequencing of Abrus precatorius.</title>
        <authorList>
            <person name="Hovde B.T."/>
            <person name="Daligault H.E."/>
            <person name="Hanschen E.R."/>
            <person name="Kunde Y.A."/>
            <person name="Johnson M.B."/>
            <person name="Starkenburg S.R."/>
            <person name="Johnson S.L."/>
        </authorList>
    </citation>
    <scope>NUCLEOTIDE SEQUENCE [LARGE SCALE GENOMIC DNA]</scope>
</reference>
<evidence type="ECO:0000313" key="4">
    <source>
        <dbReference type="Proteomes" id="UP000694853"/>
    </source>
</evidence>
<evidence type="ECO:0000259" key="3">
    <source>
        <dbReference type="Pfam" id="PF11265"/>
    </source>
</evidence>
<dbReference type="RefSeq" id="XP_027357393.1">
    <property type="nucleotide sequence ID" value="XM_027501592.1"/>
</dbReference>
<dbReference type="GeneID" id="113866793"/>
<sequence>MVEGLAEALAMFPKPSNQMTPQEYYDGERHCVLVTASDPIPRKMLLPVPKIHEGNYVGTQLETSMVDFLDVAQMFGPLAVTLSIITPKQHPTFGMIFSLGNNDSSMVSMPISNYRIGKLTVLLSKNFKEARRAIRGKRTIDFCTKENVESMKTTFDMRHSMALASGDQEDLFSAGNFSIEGQTIGAARNNRFESLSPLPFGVPNATINDETHVPSSSYSQSMNVYDDIMAELGENDIFLPKKKSKACVTTMEEEMLNDLFQPEQSIPLDEAIRAMEEEFRQVLGGIATQSATTNQTSTVDLTSISPMVPNAYTANAGEGSSIGLIQELGSNRGVVNNVLSSENNAISSFLLPQNNPNLRPVGPQAWYQPSGAMSTADRLGNIVHPPKVGSSVGDHSIFPHTTGNPSVQSQPHSSSPSLPMLNPYGIGNQHFPSYHKYQLTGFGPLGTPAIGGSPLLPPAPIMGQFNPENFWPRPPCLSDLRQFLNAWEGTLVGKILSNRSSLHKAKAMKRNTASFTLTLQWPTRLEIALFLPQRAVNHTKKICRGPIDYVFLQTLQFNNLDLYDYLMERNMCAKIDLPFQTLILSTTESKYHYLGTIFHGETMFVEPLFEE</sequence>
<reference evidence="5" key="2">
    <citation type="submission" date="2025-08" db="UniProtKB">
        <authorList>
            <consortium name="RefSeq"/>
        </authorList>
    </citation>
    <scope>IDENTIFICATION</scope>
    <source>
        <tissue evidence="5">Young leaves</tissue>
    </source>
</reference>
<name>A0A8B8LPP9_ABRPR</name>
<dbReference type="KEGG" id="aprc:113866793"/>
<dbReference type="PANTHER" id="PTHR12433:SF12">
    <property type="entry name" value="MEDIATOR OF RNA POLYMERASE II TRANSCRIPTION SUBUNIT 25"/>
    <property type="match status" value="1"/>
</dbReference>
<comment type="similarity">
    <text evidence="1">Belongs to the Mediator complex subunit 25 family.</text>
</comment>
<evidence type="ECO:0000313" key="5">
    <source>
        <dbReference type="RefSeq" id="XP_027357393.1"/>
    </source>
</evidence>
<dbReference type="Proteomes" id="UP000694853">
    <property type="component" value="Unplaced"/>
</dbReference>
<dbReference type="GO" id="GO:0016592">
    <property type="term" value="C:mediator complex"/>
    <property type="evidence" value="ECO:0007669"/>
    <property type="project" value="TreeGrafter"/>
</dbReference>
<protein>
    <recommendedName>
        <fullName evidence="2">Mediator of RNA polymerase II transcription subunit 25</fullName>
    </recommendedName>
</protein>
<dbReference type="PANTHER" id="PTHR12433">
    <property type="entry name" value="MEDIATOR OF RNA POLYMERASE II TRANSCRIPTION SUBUNIT 25"/>
    <property type="match status" value="1"/>
</dbReference>